<name>A0A9K3J8E9_HELAN</name>
<organism evidence="1 2">
    <name type="scientific">Helianthus annuus</name>
    <name type="common">Common sunflower</name>
    <dbReference type="NCBI Taxonomy" id="4232"/>
    <lineage>
        <taxon>Eukaryota</taxon>
        <taxon>Viridiplantae</taxon>
        <taxon>Streptophyta</taxon>
        <taxon>Embryophyta</taxon>
        <taxon>Tracheophyta</taxon>
        <taxon>Spermatophyta</taxon>
        <taxon>Magnoliopsida</taxon>
        <taxon>eudicotyledons</taxon>
        <taxon>Gunneridae</taxon>
        <taxon>Pentapetalae</taxon>
        <taxon>asterids</taxon>
        <taxon>campanulids</taxon>
        <taxon>Asterales</taxon>
        <taxon>Asteraceae</taxon>
        <taxon>Asteroideae</taxon>
        <taxon>Heliantheae alliance</taxon>
        <taxon>Heliantheae</taxon>
        <taxon>Helianthus</taxon>
    </lineage>
</organism>
<comment type="caution">
    <text evidence="1">The sequence shown here is derived from an EMBL/GenBank/DDBJ whole genome shotgun (WGS) entry which is preliminary data.</text>
</comment>
<proteinExistence type="predicted"/>
<evidence type="ECO:0000313" key="1">
    <source>
        <dbReference type="EMBL" id="KAF5809800.1"/>
    </source>
</evidence>
<gene>
    <name evidence="1" type="ORF">HanXRQr2_Chr04g0161671</name>
</gene>
<dbReference type="Proteomes" id="UP000215914">
    <property type="component" value="Unassembled WGS sequence"/>
</dbReference>
<reference evidence="1" key="2">
    <citation type="submission" date="2020-06" db="EMBL/GenBank/DDBJ databases">
        <title>Helianthus annuus Genome sequencing and assembly Release 2.</title>
        <authorList>
            <person name="Gouzy J."/>
            <person name="Langlade N."/>
            <person name="Munos S."/>
        </authorList>
    </citation>
    <scope>NUCLEOTIDE SEQUENCE</scope>
    <source>
        <tissue evidence="1">Leaves</tissue>
    </source>
</reference>
<keyword evidence="2" id="KW-1185">Reference proteome</keyword>
<accession>A0A9K3J8E9</accession>
<dbReference type="Gramene" id="mRNA:HanXRQr2_Chr04g0161671">
    <property type="protein sequence ID" value="mRNA:HanXRQr2_Chr04g0161671"/>
    <property type="gene ID" value="HanXRQr2_Chr04g0161671"/>
</dbReference>
<protein>
    <submittedName>
        <fullName evidence="1">Uncharacterized protein</fullName>
    </submittedName>
</protein>
<dbReference type="AlphaFoldDB" id="A0A9K3J8E9"/>
<sequence>MREIWCGPKLITIFGGWASLTMNRRCQRMVRKLNLWQQSQTLMICVLSRERMDLELP</sequence>
<reference evidence="1" key="1">
    <citation type="journal article" date="2017" name="Nature">
        <title>The sunflower genome provides insights into oil metabolism, flowering and Asterid evolution.</title>
        <authorList>
            <person name="Badouin H."/>
            <person name="Gouzy J."/>
            <person name="Grassa C.J."/>
            <person name="Murat F."/>
            <person name="Staton S.E."/>
            <person name="Cottret L."/>
            <person name="Lelandais-Briere C."/>
            <person name="Owens G.L."/>
            <person name="Carrere S."/>
            <person name="Mayjonade B."/>
            <person name="Legrand L."/>
            <person name="Gill N."/>
            <person name="Kane N.C."/>
            <person name="Bowers J.E."/>
            <person name="Hubner S."/>
            <person name="Bellec A."/>
            <person name="Berard A."/>
            <person name="Berges H."/>
            <person name="Blanchet N."/>
            <person name="Boniface M.C."/>
            <person name="Brunel D."/>
            <person name="Catrice O."/>
            <person name="Chaidir N."/>
            <person name="Claudel C."/>
            <person name="Donnadieu C."/>
            <person name="Faraut T."/>
            <person name="Fievet G."/>
            <person name="Helmstetter N."/>
            <person name="King M."/>
            <person name="Knapp S.J."/>
            <person name="Lai Z."/>
            <person name="Le Paslier M.C."/>
            <person name="Lippi Y."/>
            <person name="Lorenzon L."/>
            <person name="Mandel J.R."/>
            <person name="Marage G."/>
            <person name="Marchand G."/>
            <person name="Marquand E."/>
            <person name="Bret-Mestries E."/>
            <person name="Morien E."/>
            <person name="Nambeesan S."/>
            <person name="Nguyen T."/>
            <person name="Pegot-Espagnet P."/>
            <person name="Pouilly N."/>
            <person name="Raftis F."/>
            <person name="Sallet E."/>
            <person name="Schiex T."/>
            <person name="Thomas J."/>
            <person name="Vandecasteele C."/>
            <person name="Vares D."/>
            <person name="Vear F."/>
            <person name="Vautrin S."/>
            <person name="Crespi M."/>
            <person name="Mangin B."/>
            <person name="Burke J.M."/>
            <person name="Salse J."/>
            <person name="Munos S."/>
            <person name="Vincourt P."/>
            <person name="Rieseberg L.H."/>
            <person name="Langlade N.B."/>
        </authorList>
    </citation>
    <scope>NUCLEOTIDE SEQUENCE</scope>
    <source>
        <tissue evidence="1">Leaves</tissue>
    </source>
</reference>
<evidence type="ECO:0000313" key="2">
    <source>
        <dbReference type="Proteomes" id="UP000215914"/>
    </source>
</evidence>
<dbReference type="EMBL" id="MNCJ02000319">
    <property type="protein sequence ID" value="KAF5809800.1"/>
    <property type="molecule type" value="Genomic_DNA"/>
</dbReference>